<dbReference type="InterPro" id="IPR051323">
    <property type="entry name" value="AtsK-like"/>
</dbReference>
<evidence type="ECO:0000256" key="4">
    <source>
        <dbReference type="ARBA" id="ARBA00022964"/>
    </source>
</evidence>
<dbReference type="InterPro" id="IPR042098">
    <property type="entry name" value="TauD-like_sf"/>
</dbReference>
<dbReference type="Gene3D" id="3.60.130.10">
    <property type="entry name" value="Clavaminate synthase-like"/>
    <property type="match status" value="1"/>
</dbReference>
<keyword evidence="9" id="KW-1185">Reference proteome</keyword>
<evidence type="ECO:0000259" key="7">
    <source>
        <dbReference type="Pfam" id="PF02668"/>
    </source>
</evidence>
<evidence type="ECO:0000313" key="8">
    <source>
        <dbReference type="EMBL" id="KAF4506013.1"/>
    </source>
</evidence>
<comment type="caution">
    <text evidence="8">The sequence shown here is derived from an EMBL/GenBank/DDBJ whole genome shotgun (WGS) entry which is preliminary data.</text>
</comment>
<dbReference type="GO" id="GO:0016706">
    <property type="term" value="F:2-oxoglutarate-dependent dioxygenase activity"/>
    <property type="evidence" value="ECO:0007669"/>
    <property type="project" value="TreeGrafter"/>
</dbReference>
<evidence type="ECO:0000256" key="2">
    <source>
        <dbReference type="ARBA" id="ARBA00005896"/>
    </source>
</evidence>
<evidence type="ECO:0000256" key="5">
    <source>
        <dbReference type="ARBA" id="ARBA00023002"/>
    </source>
</evidence>
<dbReference type="Proteomes" id="UP000557566">
    <property type="component" value="Unassembled WGS sequence"/>
</dbReference>
<dbReference type="EMBL" id="JAAVMX010000007">
    <property type="protein sequence ID" value="KAF4506013.1"/>
    <property type="molecule type" value="Genomic_DNA"/>
</dbReference>
<evidence type="ECO:0000313" key="9">
    <source>
        <dbReference type="Proteomes" id="UP000557566"/>
    </source>
</evidence>
<comment type="cofactor">
    <cofactor evidence="1">
        <name>Fe(2+)</name>
        <dbReference type="ChEBI" id="CHEBI:29033"/>
    </cofactor>
</comment>
<dbReference type="PANTHER" id="PTHR30468">
    <property type="entry name" value="ALPHA-KETOGLUTARATE-DEPENDENT SULFONATE DIOXYGENASE"/>
    <property type="match status" value="1"/>
</dbReference>
<evidence type="ECO:0000256" key="6">
    <source>
        <dbReference type="ARBA" id="ARBA00023004"/>
    </source>
</evidence>
<accession>A0A8H4LUS9</accession>
<evidence type="ECO:0000256" key="3">
    <source>
        <dbReference type="ARBA" id="ARBA00022723"/>
    </source>
</evidence>
<dbReference type="PANTHER" id="PTHR30468:SF1">
    <property type="entry name" value="ALPHA-KETOGLUTARATE-DEPENDENT SULFONATE DIOXYGENASE"/>
    <property type="match status" value="1"/>
</dbReference>
<keyword evidence="3" id="KW-0479">Metal-binding</keyword>
<comment type="similarity">
    <text evidence="2">Belongs to the TfdA dioxygenase family.</text>
</comment>
<dbReference type="AlphaFoldDB" id="A0A8H4LUS9"/>
<gene>
    <name evidence="8" type="ORF">G6O67_006140</name>
</gene>
<dbReference type="SUPFAM" id="SSF51197">
    <property type="entry name" value="Clavaminate synthase-like"/>
    <property type="match status" value="1"/>
</dbReference>
<keyword evidence="6" id="KW-0408">Iron</keyword>
<dbReference type="GO" id="GO:0046872">
    <property type="term" value="F:metal ion binding"/>
    <property type="evidence" value="ECO:0007669"/>
    <property type="project" value="UniProtKB-KW"/>
</dbReference>
<name>A0A8H4LUS9_9HYPO</name>
<sequence>MAPSLIETATEAAPLPVYRLNLGQYKETDTSSVDIDVETGKRGNNAAKYPHYLPTWNPDEKYPALEPFEHYEHAKDADPSFPNLLPPGTSVTDLTPTIGSEVRGIQLSSLGDAAKDELALYVARRKVVAFRNQDFADLPISDALGFGSYFGRHHIHPTSGVPAGYPEIQLVHRGEGDRGHEALLRYRTSSVAWHSDVSYEQQPPGTTFLYMFNKPDTGGDTLFVDAVQAYRRLSPLFQERLHGLRATHSGIEQVNAAAIRASIKRREPVVNEHPIVRTHPATGEKALFVNNQFTRDIVGMKKEESDAILRFLYDHLAFGADFQARVKWDEGTVVVWDNRVTQHSALVDWENGQRRHLARITPQAEKPYETPFEA</sequence>
<dbReference type="OrthoDB" id="10257314at2759"/>
<dbReference type="GO" id="GO:0005737">
    <property type="term" value="C:cytoplasm"/>
    <property type="evidence" value="ECO:0007669"/>
    <property type="project" value="TreeGrafter"/>
</dbReference>
<keyword evidence="4" id="KW-0223">Dioxygenase</keyword>
<protein>
    <recommendedName>
        <fullName evidence="7">TauD/TfdA-like domain-containing protein</fullName>
    </recommendedName>
</protein>
<dbReference type="Pfam" id="PF02668">
    <property type="entry name" value="TauD"/>
    <property type="match status" value="1"/>
</dbReference>
<dbReference type="InterPro" id="IPR003819">
    <property type="entry name" value="TauD/TfdA-like"/>
</dbReference>
<reference evidence="8 9" key="1">
    <citation type="journal article" date="2020" name="Genome Biol. Evol.">
        <title>A new high-quality draft genome assembly of the Chinese cordyceps Ophiocordyceps sinensis.</title>
        <authorList>
            <person name="Shu R."/>
            <person name="Zhang J."/>
            <person name="Meng Q."/>
            <person name="Zhang H."/>
            <person name="Zhou G."/>
            <person name="Li M."/>
            <person name="Wu P."/>
            <person name="Zhao Y."/>
            <person name="Chen C."/>
            <person name="Qin Q."/>
        </authorList>
    </citation>
    <scope>NUCLEOTIDE SEQUENCE [LARGE SCALE GENOMIC DNA]</scope>
    <source>
        <strain evidence="8 9">IOZ07</strain>
    </source>
</reference>
<dbReference type="FunFam" id="3.60.130.10:FF:000003">
    <property type="entry name" value="Alpha-ketoglutarate-dependent taurine dioxygenase"/>
    <property type="match status" value="1"/>
</dbReference>
<feature type="domain" description="TauD/TfdA-like" evidence="7">
    <location>
        <begin position="91"/>
        <end position="361"/>
    </location>
</feature>
<organism evidence="8 9">
    <name type="scientific">Ophiocordyceps sinensis</name>
    <dbReference type="NCBI Taxonomy" id="72228"/>
    <lineage>
        <taxon>Eukaryota</taxon>
        <taxon>Fungi</taxon>
        <taxon>Dikarya</taxon>
        <taxon>Ascomycota</taxon>
        <taxon>Pezizomycotina</taxon>
        <taxon>Sordariomycetes</taxon>
        <taxon>Hypocreomycetidae</taxon>
        <taxon>Hypocreales</taxon>
        <taxon>Ophiocordycipitaceae</taxon>
        <taxon>Ophiocordyceps</taxon>
    </lineage>
</organism>
<keyword evidence="5" id="KW-0560">Oxidoreductase</keyword>
<proteinExistence type="inferred from homology"/>
<evidence type="ECO:0000256" key="1">
    <source>
        <dbReference type="ARBA" id="ARBA00001954"/>
    </source>
</evidence>